<accession>A0A8J9W7D5</accession>
<keyword evidence="2" id="KW-0812">Transmembrane</keyword>
<dbReference type="OrthoDB" id="6898983at2759"/>
<feature type="non-terminal residue" evidence="3">
    <location>
        <position position="440"/>
    </location>
</feature>
<protein>
    <submittedName>
        <fullName evidence="3">Uncharacterized protein</fullName>
    </submittedName>
</protein>
<evidence type="ECO:0000313" key="3">
    <source>
        <dbReference type="EMBL" id="CAH0728067.1"/>
    </source>
</evidence>
<dbReference type="EMBL" id="OV170227">
    <property type="protein sequence ID" value="CAH0728067.1"/>
    <property type="molecule type" value="Genomic_DNA"/>
</dbReference>
<evidence type="ECO:0000313" key="4">
    <source>
        <dbReference type="Proteomes" id="UP000838878"/>
    </source>
</evidence>
<feature type="compositionally biased region" description="Basic and acidic residues" evidence="1">
    <location>
        <begin position="137"/>
        <end position="146"/>
    </location>
</feature>
<proteinExistence type="predicted"/>
<reference evidence="3" key="1">
    <citation type="submission" date="2021-12" db="EMBL/GenBank/DDBJ databases">
        <authorList>
            <person name="Martin H S."/>
        </authorList>
    </citation>
    <scope>NUCLEOTIDE SEQUENCE</scope>
</reference>
<gene>
    <name evidence="3" type="ORF">BINO364_LOCUS13330</name>
</gene>
<organism evidence="3 4">
    <name type="scientific">Brenthis ino</name>
    <name type="common">lesser marbled fritillary</name>
    <dbReference type="NCBI Taxonomy" id="405034"/>
    <lineage>
        <taxon>Eukaryota</taxon>
        <taxon>Metazoa</taxon>
        <taxon>Ecdysozoa</taxon>
        <taxon>Arthropoda</taxon>
        <taxon>Hexapoda</taxon>
        <taxon>Insecta</taxon>
        <taxon>Pterygota</taxon>
        <taxon>Neoptera</taxon>
        <taxon>Endopterygota</taxon>
        <taxon>Lepidoptera</taxon>
        <taxon>Glossata</taxon>
        <taxon>Ditrysia</taxon>
        <taxon>Papilionoidea</taxon>
        <taxon>Nymphalidae</taxon>
        <taxon>Heliconiinae</taxon>
        <taxon>Argynnini</taxon>
        <taxon>Brenthis</taxon>
    </lineage>
</organism>
<keyword evidence="2" id="KW-1133">Transmembrane helix</keyword>
<name>A0A8J9W7D5_9NEOP</name>
<evidence type="ECO:0000256" key="2">
    <source>
        <dbReference type="SAM" id="Phobius"/>
    </source>
</evidence>
<evidence type="ECO:0000256" key="1">
    <source>
        <dbReference type="SAM" id="MobiDB-lite"/>
    </source>
</evidence>
<sequence length="440" mass="50504">MSTDGSDTSSQIRQFGLYRTIDAKTEEFLKLSKKRQMKQGCACAAISTLITVAVVISIILVYEFSMVHDSKPKTKRPNWLSLMNNSLEALPFEVKFNKEKLNPAIVQILPLILKTLKKNIYLDKIVEDSSSSSPPYAKKESTEELSTKNAVSDTQNWMRSPSSRLYTIEYKTSPVLYFRNPTKNIEYFTKIRKIRDYQRIMNYVDKMISDRVSIATTIPMAKYIYGAYKIPNIEYTTPMTSVENHKTNNINMQKKNTKKTKTTSTQIVEKNCQCPEKINDLISKFIRRLKTLLPNLSGKQHNVSTSCKHNQQRIQENAYNKETTSEDKTLSYTSSHLLSSATSTTNNEYSSHAPQINIEHSSYDSGNIFQNQDDTMYDIPKLIKPYEQIKMTNGNDYAYETLATKQYFDEISNKSNIEEILSIHQQQTLSPMASTQFTPL</sequence>
<feature type="region of interest" description="Disordered" evidence="1">
    <location>
        <begin position="128"/>
        <end position="154"/>
    </location>
</feature>
<keyword evidence="4" id="KW-1185">Reference proteome</keyword>
<dbReference type="AlphaFoldDB" id="A0A8J9W7D5"/>
<feature type="transmembrane region" description="Helical" evidence="2">
    <location>
        <begin position="40"/>
        <end position="62"/>
    </location>
</feature>
<keyword evidence="2" id="KW-0472">Membrane</keyword>
<dbReference type="Proteomes" id="UP000838878">
    <property type="component" value="Chromosome 7"/>
</dbReference>